<dbReference type="SMART" id="SM00829">
    <property type="entry name" value="PKS_ER"/>
    <property type="match status" value="1"/>
</dbReference>
<evidence type="ECO:0000313" key="8">
    <source>
        <dbReference type="EMBL" id="EME42828.1"/>
    </source>
</evidence>
<keyword evidence="5" id="KW-0560">Oxidoreductase</keyword>
<gene>
    <name evidence="8" type="ORF">DOTSEDRAFT_131663</name>
</gene>
<keyword evidence="9" id="KW-1185">Reference proteome</keyword>
<evidence type="ECO:0000256" key="3">
    <source>
        <dbReference type="ARBA" id="ARBA00022723"/>
    </source>
</evidence>
<comment type="cofactor">
    <cofactor evidence="1 6">
        <name>Zn(2+)</name>
        <dbReference type="ChEBI" id="CHEBI:29105"/>
    </cofactor>
</comment>
<dbReference type="InterPro" id="IPR036291">
    <property type="entry name" value="NAD(P)-bd_dom_sf"/>
</dbReference>
<evidence type="ECO:0000259" key="7">
    <source>
        <dbReference type="SMART" id="SM00829"/>
    </source>
</evidence>
<evidence type="ECO:0000256" key="6">
    <source>
        <dbReference type="RuleBase" id="RU361277"/>
    </source>
</evidence>
<dbReference type="Pfam" id="PF00107">
    <property type="entry name" value="ADH_zinc_N"/>
    <property type="match status" value="1"/>
</dbReference>
<accession>M2WLD0</accession>
<dbReference type="InterPro" id="IPR013149">
    <property type="entry name" value="ADH-like_C"/>
</dbReference>
<reference evidence="9" key="1">
    <citation type="journal article" date="2012" name="PLoS Genet.">
        <title>The genomes of the fungal plant pathogens Cladosporium fulvum and Dothistroma septosporum reveal adaptation to different hosts and lifestyles but also signatures of common ancestry.</title>
        <authorList>
            <person name="de Wit P.J.G.M."/>
            <person name="van der Burgt A."/>
            <person name="Oekmen B."/>
            <person name="Stergiopoulos I."/>
            <person name="Abd-Elsalam K.A."/>
            <person name="Aerts A.L."/>
            <person name="Bahkali A.H."/>
            <person name="Beenen H.G."/>
            <person name="Chettri P."/>
            <person name="Cox M.P."/>
            <person name="Datema E."/>
            <person name="de Vries R.P."/>
            <person name="Dhillon B."/>
            <person name="Ganley A.R."/>
            <person name="Griffiths S.A."/>
            <person name="Guo Y."/>
            <person name="Hamelin R.C."/>
            <person name="Henrissat B."/>
            <person name="Kabir M.S."/>
            <person name="Jashni M.K."/>
            <person name="Kema G."/>
            <person name="Klaubauf S."/>
            <person name="Lapidus A."/>
            <person name="Levasseur A."/>
            <person name="Lindquist E."/>
            <person name="Mehrabi R."/>
            <person name="Ohm R.A."/>
            <person name="Owen T.J."/>
            <person name="Salamov A."/>
            <person name="Schwelm A."/>
            <person name="Schijlen E."/>
            <person name="Sun H."/>
            <person name="van den Burg H.A."/>
            <person name="van Ham R.C.H.J."/>
            <person name="Zhang S."/>
            <person name="Goodwin S.B."/>
            <person name="Grigoriev I.V."/>
            <person name="Collemare J."/>
            <person name="Bradshaw R.E."/>
        </authorList>
    </citation>
    <scope>NUCLEOTIDE SEQUENCE [LARGE SCALE GENOMIC DNA]</scope>
    <source>
        <strain evidence="9">NZE10 / CBS 128990</strain>
    </source>
</reference>
<dbReference type="GO" id="GO:0016491">
    <property type="term" value="F:oxidoreductase activity"/>
    <property type="evidence" value="ECO:0007669"/>
    <property type="project" value="UniProtKB-KW"/>
</dbReference>
<dbReference type="Proteomes" id="UP000016933">
    <property type="component" value="Unassembled WGS sequence"/>
</dbReference>
<dbReference type="SUPFAM" id="SSF51735">
    <property type="entry name" value="NAD(P)-binding Rossmann-fold domains"/>
    <property type="match status" value="1"/>
</dbReference>
<dbReference type="STRING" id="675120.M2WLD0"/>
<evidence type="ECO:0000256" key="2">
    <source>
        <dbReference type="ARBA" id="ARBA00008072"/>
    </source>
</evidence>
<dbReference type="Pfam" id="PF08240">
    <property type="entry name" value="ADH_N"/>
    <property type="match status" value="1"/>
</dbReference>
<dbReference type="eggNOG" id="KOG0022">
    <property type="taxonomic scope" value="Eukaryota"/>
</dbReference>
<comment type="similarity">
    <text evidence="2 6">Belongs to the zinc-containing alcohol dehydrogenase family.</text>
</comment>
<feature type="domain" description="Enoyl reductase (ER)" evidence="7">
    <location>
        <begin position="19"/>
        <end position="382"/>
    </location>
</feature>
<dbReference type="PANTHER" id="PTHR43350">
    <property type="entry name" value="NAD-DEPENDENT ALCOHOL DEHYDROGENASE"/>
    <property type="match status" value="1"/>
</dbReference>
<dbReference type="InterPro" id="IPR013154">
    <property type="entry name" value="ADH-like_N"/>
</dbReference>
<dbReference type="InterPro" id="IPR002328">
    <property type="entry name" value="ADH_Zn_CS"/>
</dbReference>
<evidence type="ECO:0000256" key="1">
    <source>
        <dbReference type="ARBA" id="ARBA00001947"/>
    </source>
</evidence>
<dbReference type="OMA" id="AHECLDK"/>
<dbReference type="Gene3D" id="3.90.180.10">
    <property type="entry name" value="Medium-chain alcohol dehydrogenases, catalytic domain"/>
    <property type="match status" value="1"/>
</dbReference>
<dbReference type="Gene3D" id="3.40.50.720">
    <property type="entry name" value="NAD(P)-binding Rossmann-like Domain"/>
    <property type="match status" value="1"/>
</dbReference>
<evidence type="ECO:0000313" key="9">
    <source>
        <dbReference type="Proteomes" id="UP000016933"/>
    </source>
</evidence>
<dbReference type="AlphaFoldDB" id="M2WLD0"/>
<name>M2WLD0_DOTSN</name>
<keyword evidence="3 6" id="KW-0479">Metal-binding</keyword>
<dbReference type="HOGENOM" id="CLU_026673_14_1_1"/>
<reference evidence="8 9" key="2">
    <citation type="journal article" date="2012" name="PLoS Pathog.">
        <title>Diverse lifestyles and strategies of plant pathogenesis encoded in the genomes of eighteen Dothideomycetes fungi.</title>
        <authorList>
            <person name="Ohm R.A."/>
            <person name="Feau N."/>
            <person name="Henrissat B."/>
            <person name="Schoch C.L."/>
            <person name="Horwitz B.A."/>
            <person name="Barry K.W."/>
            <person name="Condon B.J."/>
            <person name="Copeland A.C."/>
            <person name="Dhillon B."/>
            <person name="Glaser F."/>
            <person name="Hesse C.N."/>
            <person name="Kosti I."/>
            <person name="LaButti K."/>
            <person name="Lindquist E.A."/>
            <person name="Lucas S."/>
            <person name="Salamov A.A."/>
            <person name="Bradshaw R.E."/>
            <person name="Ciuffetti L."/>
            <person name="Hamelin R.C."/>
            <person name="Kema G.H.J."/>
            <person name="Lawrence C."/>
            <person name="Scott J.A."/>
            <person name="Spatafora J.W."/>
            <person name="Turgeon B.G."/>
            <person name="de Wit P.J.G.M."/>
            <person name="Zhong S."/>
            <person name="Goodwin S.B."/>
            <person name="Grigoriev I.V."/>
        </authorList>
    </citation>
    <scope>NUCLEOTIDE SEQUENCE [LARGE SCALE GENOMIC DNA]</scope>
    <source>
        <strain evidence="9">NZE10 / CBS 128990</strain>
    </source>
</reference>
<organism evidence="8 9">
    <name type="scientific">Dothistroma septosporum (strain NZE10 / CBS 128990)</name>
    <name type="common">Red band needle blight fungus</name>
    <name type="synonym">Mycosphaerella pini</name>
    <dbReference type="NCBI Taxonomy" id="675120"/>
    <lineage>
        <taxon>Eukaryota</taxon>
        <taxon>Fungi</taxon>
        <taxon>Dikarya</taxon>
        <taxon>Ascomycota</taxon>
        <taxon>Pezizomycotina</taxon>
        <taxon>Dothideomycetes</taxon>
        <taxon>Dothideomycetidae</taxon>
        <taxon>Mycosphaerellales</taxon>
        <taxon>Mycosphaerellaceae</taxon>
        <taxon>Dothistroma</taxon>
    </lineage>
</organism>
<keyword evidence="4 6" id="KW-0862">Zinc</keyword>
<evidence type="ECO:0000256" key="4">
    <source>
        <dbReference type="ARBA" id="ARBA00022833"/>
    </source>
</evidence>
<proteinExistence type="inferred from homology"/>
<dbReference type="SUPFAM" id="SSF50129">
    <property type="entry name" value="GroES-like"/>
    <property type="match status" value="1"/>
</dbReference>
<dbReference type="EMBL" id="KB446540">
    <property type="protein sequence ID" value="EME42828.1"/>
    <property type="molecule type" value="Genomic_DNA"/>
</dbReference>
<dbReference type="PANTHER" id="PTHR43350:SF2">
    <property type="entry name" value="GROES-LIKE ZINC-BINDING ALCOHOL DEHYDROGENASE FAMILY PROTEIN"/>
    <property type="match status" value="1"/>
</dbReference>
<sequence>MSTPTTTQAYIARPPKVPGEHNIHLETITYNALHPTELLVEIIAASICHTDIKAAQGNFHMKPPFVIGHEASGIVKATGGAVSYCDIGDKVVLSYAHCSKCRFCLTGRQAYCEAIFPLNFGGERDGGGSVVQNADGEGDVKALFFGQSSMCRLAVVRESCAVKLSPETTKEDLVLFAALGCGIQTGTGAILNVAKPELGSRIVVFGAGAVGLSAVMMAKLHHPEVLILVDNSQTKLDMIPKEILEGVEVVNSAGEAAGGTASKIKKLTSDGRGMHFALECTGNEAVILEAHECLDKLGMLINVGSSAGAKAGYTIPAHLVKGITTRGTHQGDSVSRAMVPRMIGMWKDGKFPFDQLLSKYGFEDVERALEDVRDGRIVKAVLVM</sequence>
<dbReference type="GO" id="GO:0008270">
    <property type="term" value="F:zinc ion binding"/>
    <property type="evidence" value="ECO:0007669"/>
    <property type="project" value="InterPro"/>
</dbReference>
<evidence type="ECO:0000256" key="5">
    <source>
        <dbReference type="ARBA" id="ARBA00023002"/>
    </source>
</evidence>
<dbReference type="InterPro" id="IPR020843">
    <property type="entry name" value="ER"/>
</dbReference>
<protein>
    <recommendedName>
        <fullName evidence="7">Enoyl reductase (ER) domain-containing protein</fullName>
    </recommendedName>
</protein>
<dbReference type="OrthoDB" id="1560166at2759"/>
<dbReference type="InterPro" id="IPR011032">
    <property type="entry name" value="GroES-like_sf"/>
</dbReference>
<dbReference type="PROSITE" id="PS00059">
    <property type="entry name" value="ADH_ZINC"/>
    <property type="match status" value="1"/>
</dbReference>